<feature type="compositionally biased region" description="Low complexity" evidence="3">
    <location>
        <begin position="147"/>
        <end position="156"/>
    </location>
</feature>
<dbReference type="Proteomes" id="UP000606786">
    <property type="component" value="Unassembled WGS sequence"/>
</dbReference>
<feature type="region of interest" description="Disordered" evidence="3">
    <location>
        <begin position="1321"/>
        <end position="1340"/>
    </location>
</feature>
<organism evidence="5 6">
    <name type="scientific">Ceratitis capitata</name>
    <name type="common">Mediterranean fruit fly</name>
    <name type="synonym">Tephritis capitata</name>
    <dbReference type="NCBI Taxonomy" id="7213"/>
    <lineage>
        <taxon>Eukaryota</taxon>
        <taxon>Metazoa</taxon>
        <taxon>Ecdysozoa</taxon>
        <taxon>Arthropoda</taxon>
        <taxon>Hexapoda</taxon>
        <taxon>Insecta</taxon>
        <taxon>Pterygota</taxon>
        <taxon>Neoptera</taxon>
        <taxon>Endopterygota</taxon>
        <taxon>Diptera</taxon>
        <taxon>Brachycera</taxon>
        <taxon>Muscomorpha</taxon>
        <taxon>Tephritoidea</taxon>
        <taxon>Tephritidae</taxon>
        <taxon>Ceratitis</taxon>
        <taxon>Ceratitis</taxon>
    </lineage>
</organism>
<dbReference type="InterPro" id="IPR003127">
    <property type="entry name" value="SoHo_dom"/>
</dbReference>
<protein>
    <submittedName>
        <fullName evidence="5">(Mediterranean fruit fly) hypothetical protein</fullName>
    </submittedName>
</protein>
<feature type="region of interest" description="Disordered" evidence="3">
    <location>
        <begin position="467"/>
        <end position="551"/>
    </location>
</feature>
<dbReference type="EMBL" id="CAJHJT010000056">
    <property type="protein sequence ID" value="CAD7015281.1"/>
    <property type="molecule type" value="Genomic_DNA"/>
</dbReference>
<evidence type="ECO:0000259" key="4">
    <source>
        <dbReference type="PROSITE" id="PS50831"/>
    </source>
</evidence>
<evidence type="ECO:0000256" key="1">
    <source>
        <dbReference type="ARBA" id="ARBA00004282"/>
    </source>
</evidence>
<dbReference type="PROSITE" id="PS50831">
    <property type="entry name" value="SOHO"/>
    <property type="match status" value="1"/>
</dbReference>
<evidence type="ECO:0000256" key="2">
    <source>
        <dbReference type="ARBA" id="ARBA00022949"/>
    </source>
</evidence>
<feature type="compositionally biased region" description="Polar residues" evidence="3">
    <location>
        <begin position="612"/>
        <end position="643"/>
    </location>
</feature>
<feature type="region of interest" description="Disordered" evidence="3">
    <location>
        <begin position="43"/>
        <end position="156"/>
    </location>
</feature>
<feature type="compositionally biased region" description="Basic and acidic residues" evidence="3">
    <location>
        <begin position="497"/>
        <end position="509"/>
    </location>
</feature>
<name>A0A811VJH4_CERCA</name>
<evidence type="ECO:0000313" key="6">
    <source>
        <dbReference type="Proteomes" id="UP000606786"/>
    </source>
</evidence>
<comment type="caution">
    <text evidence="5">The sequence shown here is derived from an EMBL/GenBank/DDBJ whole genome shotgun (WGS) entry which is preliminary data.</text>
</comment>
<feature type="compositionally biased region" description="Basic and acidic residues" evidence="3">
    <location>
        <begin position="1024"/>
        <end position="1035"/>
    </location>
</feature>
<evidence type="ECO:0000256" key="3">
    <source>
        <dbReference type="SAM" id="MobiDB-lite"/>
    </source>
</evidence>
<feature type="compositionally biased region" description="Basic and acidic residues" evidence="3">
    <location>
        <begin position="947"/>
        <end position="958"/>
    </location>
</feature>
<feature type="compositionally biased region" description="Polar residues" evidence="3">
    <location>
        <begin position="47"/>
        <end position="61"/>
    </location>
</feature>
<reference evidence="5" key="1">
    <citation type="submission" date="2020-11" db="EMBL/GenBank/DDBJ databases">
        <authorList>
            <person name="Whitehead M."/>
        </authorList>
    </citation>
    <scope>NUCLEOTIDE SEQUENCE</scope>
    <source>
        <strain evidence="5">EGII</strain>
    </source>
</reference>
<keyword evidence="2" id="KW-0965">Cell junction</keyword>
<feature type="compositionally biased region" description="Basic residues" evidence="3">
    <location>
        <begin position="753"/>
        <end position="765"/>
    </location>
</feature>
<feature type="region of interest" description="Disordered" evidence="3">
    <location>
        <begin position="564"/>
        <end position="644"/>
    </location>
</feature>
<sequence length="1340" mass="151912">MRFQNIIFSSLSQTTCAGTYIHMFICVYVCSYEYLLTPRTSKGIWTPGTQTPNTSFTNLNDIAQPKVSTPTPPPPPRPSSATAAAGAQTVWTPQPSPSSGRKEFRPVRFESPTLPRRYVLPQNNEQGAQQIPPPWRQSTATTTDGESSYAAPSPRSAYSYTNLSTPTTTIGSAGSTNYCDSIPSESSLLNQVGTGRSQSVADKIKTFERSASTSALYSPAARRRHDTGQPFYKPNEVIFKVKHEYMSEPETEQDRPRKMAQLSRRQVDGIGPVTNDGMPIILRSEVKEPHQHEWYKRLYQTIHKQKSGDDYVIRYKCQRARPQLKSTGYQSEPEPNYDSDYSTVKYRTLDRRRLQSVSSATNVANRNTNTYQDDKLYGTMPNPIKSAQNTYKNQPGRIEDYVTGRSSVSEKERKEWWDEVMDIFNGHLDQAKLSPHYTEGNLSRALAKETGYTSDSNLVFRKRDVPQASPLSPVEQKQAYKSVQAGGEPPLFGFRKPAPERPRETEKLEYTQISPTLTRIRLISTATNSGNTDTNQPPPTPTPQPKHTKVHHQAKMFTHSFIQLDGKRTTNSATSPPQPPNRKSSCQKASSRTSPARPPKPAPVIPKRHEQCFQSPDETVLGANNPTRAQSRVTSTQRPTSRSPVAFGRSISKERTFAEEKKRLENTLPSALTNFEASTNILRDPSLKSPQEVKQAVRSYATCVAHLRSKSMPRLREEVKRTEPASVSTTVRHTMCFPQAKIFDCAKAMRKSLTRSKSPRSKSPRPKAVSTVSLTRTDSTFSIDSVPPKSVSKTNLVVSKKVLPPKSKTERKPIKSKSVTLQNGHRSVAPPKGNTMPKTQKSRSVSKMQTSHPGETHTIPRSGYESYALHQSRSLSPKRYYQLEEYNARLDDYDELDRSYVDDLLWQYEHGAMKRYVAPTVPLESKTRDFARPESPTPSLKHRKFSPTREVRVPKEPRSLQVSYDKLESPQSGTTTGTERRFSPTREVRVPKLPPSLQPTKHRSKSPRTVRDIARPESPAIVDSSRRFSPTREIRVPQQPQSLPQPPPLSKSTSAQLKRETARLESPPKESKVVARKFSPTREVRVPPQHSSRTVRSPSRRRIDTYRASAAKAADKFDASKVIRASSLSSADDRSRRGLYLCGELAHSATSLEHCDRHSPTCRYRNNSERFTELNRFYSTLERVGQLERATSLSSFKPLRKDGEPLDFDEWRKIRYHERAEKELNYLVGKLKHEQRTKDFVFRPKDVEDVKWRHETDFGLHSKEKSVEDLRYAFEQKNIFADYERQLRQEYDGSREFFRPYWRRNTVADLASSLEGKVRPEGVVSHGTAEVETESSLNAS</sequence>
<feature type="compositionally biased region" description="Polar residues" evidence="3">
    <location>
        <begin position="136"/>
        <end position="146"/>
    </location>
</feature>
<feature type="compositionally biased region" description="Polar residues" evidence="3">
    <location>
        <begin position="89"/>
        <end position="99"/>
    </location>
</feature>
<feature type="region of interest" description="Disordered" evidence="3">
    <location>
        <begin position="927"/>
        <end position="1101"/>
    </location>
</feature>
<feature type="compositionally biased region" description="Basic and acidic residues" evidence="3">
    <location>
        <begin position="1057"/>
        <end position="1073"/>
    </location>
</feature>
<accession>A0A811VJH4</accession>
<feature type="compositionally biased region" description="Polar residues" evidence="3">
    <location>
        <begin position="569"/>
        <end position="587"/>
    </location>
</feature>
<comment type="subcellular location">
    <subcellularLocation>
        <location evidence="1">Cell junction</location>
    </subcellularLocation>
</comment>
<dbReference type="GO" id="GO:0070161">
    <property type="term" value="C:anchoring junction"/>
    <property type="evidence" value="ECO:0007669"/>
    <property type="project" value="UniProtKB-SubCell"/>
</dbReference>
<dbReference type="OrthoDB" id="19092at2759"/>
<feature type="region of interest" description="Disordered" evidence="3">
    <location>
        <begin position="753"/>
        <end position="773"/>
    </location>
</feature>
<feature type="domain" description="SoHo" evidence="4">
    <location>
        <begin position="261"/>
        <end position="324"/>
    </location>
</feature>
<feature type="compositionally biased region" description="Polar residues" evidence="3">
    <location>
        <begin position="836"/>
        <end position="853"/>
    </location>
</feature>
<feature type="compositionally biased region" description="Basic and acidic residues" evidence="3">
    <location>
        <begin position="978"/>
        <end position="990"/>
    </location>
</feature>
<evidence type="ECO:0000313" key="5">
    <source>
        <dbReference type="EMBL" id="CAD7015281.1"/>
    </source>
</evidence>
<gene>
    <name evidence="5" type="ORF">CCAP1982_LOCUS23228</name>
</gene>
<keyword evidence="6" id="KW-1185">Reference proteome</keyword>
<proteinExistence type="predicted"/>
<feature type="region of interest" description="Disordered" evidence="3">
    <location>
        <begin position="802"/>
        <end position="861"/>
    </location>
</feature>
<feature type="compositionally biased region" description="Polar residues" evidence="3">
    <location>
        <begin position="524"/>
        <end position="535"/>
    </location>
</feature>